<name>A0A916XJJ1_9BURK</name>
<dbReference type="AlphaFoldDB" id="A0A916XJJ1"/>
<keyword evidence="3" id="KW-0288">FMN</keyword>
<evidence type="ECO:0000313" key="7">
    <source>
        <dbReference type="EMBL" id="GGC76033.1"/>
    </source>
</evidence>
<comment type="caution">
    <text evidence="7">The sequence shown here is derived from an EMBL/GenBank/DDBJ whole genome shotgun (WGS) entry which is preliminary data.</text>
</comment>
<keyword evidence="4" id="KW-0521">NADP</keyword>
<reference evidence="7" key="1">
    <citation type="journal article" date="2014" name="Int. J. Syst. Evol. Microbiol.">
        <title>Complete genome sequence of Corynebacterium casei LMG S-19264T (=DSM 44701T), isolated from a smear-ripened cheese.</title>
        <authorList>
            <consortium name="US DOE Joint Genome Institute (JGI-PGF)"/>
            <person name="Walter F."/>
            <person name="Albersmeier A."/>
            <person name="Kalinowski J."/>
            <person name="Ruckert C."/>
        </authorList>
    </citation>
    <scope>NUCLEOTIDE SEQUENCE</scope>
    <source>
        <strain evidence="7">CGMCC 1.10998</strain>
    </source>
</reference>
<evidence type="ECO:0000256" key="4">
    <source>
        <dbReference type="ARBA" id="ARBA00022857"/>
    </source>
</evidence>
<sequence>MSALFSPFQFRDLAISNRVAVSPMCQYVAIDGKPTSWHLIHLGGLALSGSGMLIMEATAVTPEGRITPGDLGLWDDDTEAALKPVVAAVREHADIALVMQIGHAGRKASSDTPWNGGQMLSEEQGGWQTLAPSALPQKEGEILPQALDAAGLQRLRDAFVDTARRAARLGVDGLELHAAHGYLLHQFLSPIANVRNDEYGGSLENRMRFPLEIFDAVRAVFPAGKPIGVKVSATDWMNDGWDLEQTIAFAQALKERGADWISVSSGGISPLQKITVGPGYQIPFAQAIKQAAGLPVIAVGLITEARQAEEIIASGQADMVALARAMLYDPRWTWHAAAELGASVHAPAPYWRAPPRGKEALFKDTAYGAR</sequence>
<dbReference type="InterPro" id="IPR001155">
    <property type="entry name" value="OxRdtase_FMN_N"/>
</dbReference>
<reference evidence="7" key="2">
    <citation type="submission" date="2020-09" db="EMBL/GenBank/DDBJ databases">
        <authorList>
            <person name="Sun Q."/>
            <person name="Zhou Y."/>
        </authorList>
    </citation>
    <scope>NUCLEOTIDE SEQUENCE</scope>
    <source>
        <strain evidence="7">CGMCC 1.10998</strain>
    </source>
</reference>
<proteinExistence type="predicted"/>
<dbReference type="GO" id="GO:0010181">
    <property type="term" value="F:FMN binding"/>
    <property type="evidence" value="ECO:0007669"/>
    <property type="project" value="InterPro"/>
</dbReference>
<dbReference type="Proteomes" id="UP000637423">
    <property type="component" value="Unassembled WGS sequence"/>
</dbReference>
<dbReference type="PANTHER" id="PTHR43303">
    <property type="entry name" value="NADPH DEHYDROGENASE C23G7.10C-RELATED"/>
    <property type="match status" value="1"/>
</dbReference>
<organism evidence="7 8">
    <name type="scientific">Undibacterium terreum</name>
    <dbReference type="NCBI Taxonomy" id="1224302"/>
    <lineage>
        <taxon>Bacteria</taxon>
        <taxon>Pseudomonadati</taxon>
        <taxon>Pseudomonadota</taxon>
        <taxon>Betaproteobacteria</taxon>
        <taxon>Burkholderiales</taxon>
        <taxon>Oxalobacteraceae</taxon>
        <taxon>Undibacterium</taxon>
    </lineage>
</organism>
<feature type="domain" description="NADH:flavin oxidoreductase/NADH oxidase N-terminal" evidence="6">
    <location>
        <begin position="4"/>
        <end position="338"/>
    </location>
</feature>
<evidence type="ECO:0000259" key="6">
    <source>
        <dbReference type="Pfam" id="PF00724"/>
    </source>
</evidence>
<dbReference type="GO" id="GO:0003959">
    <property type="term" value="F:NADPH dehydrogenase activity"/>
    <property type="evidence" value="ECO:0007669"/>
    <property type="project" value="InterPro"/>
</dbReference>
<evidence type="ECO:0000256" key="1">
    <source>
        <dbReference type="ARBA" id="ARBA00001917"/>
    </source>
</evidence>
<evidence type="ECO:0000256" key="5">
    <source>
        <dbReference type="ARBA" id="ARBA00023002"/>
    </source>
</evidence>
<evidence type="ECO:0000256" key="3">
    <source>
        <dbReference type="ARBA" id="ARBA00022643"/>
    </source>
</evidence>
<dbReference type="RefSeq" id="WP_188566288.1">
    <property type="nucleotide sequence ID" value="NZ_BMED01000002.1"/>
</dbReference>
<evidence type="ECO:0000256" key="2">
    <source>
        <dbReference type="ARBA" id="ARBA00022630"/>
    </source>
</evidence>
<dbReference type="PANTHER" id="PTHR43303:SF4">
    <property type="entry name" value="NADPH DEHYDROGENASE C23G7.10C-RELATED"/>
    <property type="match status" value="1"/>
</dbReference>
<keyword evidence="8" id="KW-1185">Reference proteome</keyword>
<dbReference type="InterPro" id="IPR044152">
    <property type="entry name" value="YqjM-like"/>
</dbReference>
<dbReference type="Gene3D" id="3.20.20.70">
    <property type="entry name" value="Aldolase class I"/>
    <property type="match status" value="1"/>
</dbReference>
<dbReference type="CDD" id="cd02932">
    <property type="entry name" value="OYE_YqiM_FMN"/>
    <property type="match status" value="1"/>
</dbReference>
<gene>
    <name evidence="7" type="ORF">GCM10011396_24100</name>
</gene>
<dbReference type="Pfam" id="PF00724">
    <property type="entry name" value="Oxidored_FMN"/>
    <property type="match status" value="1"/>
</dbReference>
<dbReference type="InterPro" id="IPR013785">
    <property type="entry name" value="Aldolase_TIM"/>
</dbReference>
<dbReference type="GO" id="GO:0050661">
    <property type="term" value="F:NADP binding"/>
    <property type="evidence" value="ECO:0007669"/>
    <property type="project" value="InterPro"/>
</dbReference>
<dbReference type="SUPFAM" id="SSF51395">
    <property type="entry name" value="FMN-linked oxidoreductases"/>
    <property type="match status" value="1"/>
</dbReference>
<keyword evidence="2" id="KW-0285">Flavoprotein</keyword>
<accession>A0A916XJJ1</accession>
<dbReference type="EMBL" id="BMED01000002">
    <property type="protein sequence ID" value="GGC76033.1"/>
    <property type="molecule type" value="Genomic_DNA"/>
</dbReference>
<evidence type="ECO:0000313" key="8">
    <source>
        <dbReference type="Proteomes" id="UP000637423"/>
    </source>
</evidence>
<keyword evidence="5" id="KW-0560">Oxidoreductase</keyword>
<protein>
    <submittedName>
        <fullName evidence="7">Oxidoreductase</fullName>
    </submittedName>
</protein>
<comment type="cofactor">
    <cofactor evidence="1">
        <name>FMN</name>
        <dbReference type="ChEBI" id="CHEBI:58210"/>
    </cofactor>
</comment>